<evidence type="ECO:0000313" key="4">
    <source>
        <dbReference type="Proteomes" id="UP000319908"/>
    </source>
</evidence>
<sequence>MERSASLVDQLGYVTDPRRGEPIYPLVNVLFMMICGVIAGADDFVAIARFGVLTRAPQGRRWLSRLRRRTMPRRAYLAFHPPSSSVRLGLVTPPITGRAVKKSLTANPVTGPLPCIGIVIRRQLSDFTGKSKFCSGQNQSVQRCDDESHRSERISANHSRIRSKPWLRNASRIRALNSRGVA</sequence>
<comment type="caution">
    <text evidence="3">The sequence shown here is derived from an EMBL/GenBank/DDBJ whole genome shotgun (WGS) entry which is preliminary data.</text>
</comment>
<evidence type="ECO:0000259" key="2">
    <source>
        <dbReference type="Pfam" id="PF13808"/>
    </source>
</evidence>
<feature type="domain" description="H repeat-associated protein N-terminal" evidence="2">
    <location>
        <begin position="9"/>
        <end position="65"/>
    </location>
</feature>
<keyword evidence="4" id="KW-1185">Reference proteome</keyword>
<keyword evidence="1" id="KW-0472">Membrane</keyword>
<reference evidence="3 4" key="1">
    <citation type="journal article" date="2020" name="Antonie Van Leeuwenhoek">
        <title>Rhodopirellula heiligendammensis sp. nov., Rhodopirellula pilleata sp. nov., and Rhodopirellula solitaria sp. nov. isolated from natural or artificial marine surfaces in Northern Germany and California, USA, and emended description of the genus Rhodopirellula.</title>
        <authorList>
            <person name="Kallscheuer N."/>
            <person name="Wiegand S."/>
            <person name="Jogler M."/>
            <person name="Boedeker C."/>
            <person name="Peeters S.H."/>
            <person name="Rast P."/>
            <person name="Heuer A."/>
            <person name="Jetten M.S.M."/>
            <person name="Rohde M."/>
            <person name="Jogler C."/>
        </authorList>
    </citation>
    <scope>NUCLEOTIDE SEQUENCE [LARGE SCALE GENOMIC DNA]</scope>
    <source>
        <strain evidence="3 4">Poly21</strain>
    </source>
</reference>
<protein>
    <recommendedName>
        <fullName evidence="2">H repeat-associated protein N-terminal domain-containing protein</fullName>
    </recommendedName>
</protein>
<feature type="transmembrane region" description="Helical" evidence="1">
    <location>
        <begin position="29"/>
        <end position="52"/>
    </location>
</feature>
<dbReference type="EMBL" id="SJPU01000004">
    <property type="protein sequence ID" value="TWU10251.1"/>
    <property type="molecule type" value="Genomic_DNA"/>
</dbReference>
<dbReference type="AlphaFoldDB" id="A0A5C6BFI2"/>
<dbReference type="Proteomes" id="UP000319908">
    <property type="component" value="Unassembled WGS sequence"/>
</dbReference>
<accession>A0A5C6BFI2</accession>
<keyword evidence="1" id="KW-0812">Transmembrane</keyword>
<gene>
    <name evidence="3" type="ORF">Poly21_52220</name>
</gene>
<name>A0A5C6BFI2_9BACT</name>
<organism evidence="3 4">
    <name type="scientific">Allorhodopirellula heiligendammensis</name>
    <dbReference type="NCBI Taxonomy" id="2714739"/>
    <lineage>
        <taxon>Bacteria</taxon>
        <taxon>Pseudomonadati</taxon>
        <taxon>Planctomycetota</taxon>
        <taxon>Planctomycetia</taxon>
        <taxon>Pirellulales</taxon>
        <taxon>Pirellulaceae</taxon>
        <taxon>Allorhodopirellula</taxon>
    </lineage>
</organism>
<evidence type="ECO:0000313" key="3">
    <source>
        <dbReference type="EMBL" id="TWU10251.1"/>
    </source>
</evidence>
<dbReference type="InterPro" id="IPR032806">
    <property type="entry name" value="YbfD_N"/>
</dbReference>
<keyword evidence="1" id="KW-1133">Transmembrane helix</keyword>
<proteinExistence type="predicted"/>
<evidence type="ECO:0000256" key="1">
    <source>
        <dbReference type="SAM" id="Phobius"/>
    </source>
</evidence>
<dbReference type="Pfam" id="PF13808">
    <property type="entry name" value="DDE_Tnp_1_assoc"/>
    <property type="match status" value="1"/>
</dbReference>